<dbReference type="Proteomes" id="UP000799750">
    <property type="component" value="Unassembled WGS sequence"/>
</dbReference>
<dbReference type="OrthoDB" id="3929397at2759"/>
<keyword evidence="3" id="KW-1185">Reference proteome</keyword>
<dbReference type="AlphaFoldDB" id="A0A6A6R8D3"/>
<evidence type="ECO:0000313" key="3">
    <source>
        <dbReference type="Proteomes" id="UP000799750"/>
    </source>
</evidence>
<evidence type="ECO:0000313" key="2">
    <source>
        <dbReference type="EMBL" id="KAF2500879.1"/>
    </source>
</evidence>
<organism evidence="2 3">
    <name type="scientific">Lophium mytilinum</name>
    <dbReference type="NCBI Taxonomy" id="390894"/>
    <lineage>
        <taxon>Eukaryota</taxon>
        <taxon>Fungi</taxon>
        <taxon>Dikarya</taxon>
        <taxon>Ascomycota</taxon>
        <taxon>Pezizomycotina</taxon>
        <taxon>Dothideomycetes</taxon>
        <taxon>Pleosporomycetidae</taxon>
        <taxon>Mytilinidiales</taxon>
        <taxon>Mytilinidiaceae</taxon>
        <taxon>Lophium</taxon>
    </lineage>
</organism>
<protein>
    <recommendedName>
        <fullName evidence="4">F-box domain-containing protein</fullName>
    </recommendedName>
</protein>
<feature type="compositionally biased region" description="Acidic residues" evidence="1">
    <location>
        <begin position="320"/>
        <end position="331"/>
    </location>
</feature>
<feature type="region of interest" description="Disordered" evidence="1">
    <location>
        <begin position="316"/>
        <end position="337"/>
    </location>
</feature>
<name>A0A6A6R8D3_9PEZI</name>
<proteinExistence type="predicted"/>
<gene>
    <name evidence="2" type="ORF">BU16DRAFT_578734</name>
</gene>
<dbReference type="InterPro" id="IPR032675">
    <property type="entry name" value="LRR_dom_sf"/>
</dbReference>
<accession>A0A6A6R8D3</accession>
<evidence type="ECO:0008006" key="4">
    <source>
        <dbReference type="Google" id="ProtNLM"/>
    </source>
</evidence>
<sequence>MSPSASYKPGDTALILGATEGMSSFVSSLLKDPASLHAISTISIENPDRTGETGDEEEARLGRPQEEFDADMAEFSRSLIALLDAIHQGGKLKAFKWTGETLGAKTRRPVEFWPALWKHANTLEKLELDFCVREVENFIPPSTPIPLLTTLRLDVGSAHGDNGSTLNPLLAACPAVKNLTLSLPTCDLEGCRIQKLDWAWTYPALTTLSLSVFSEPFAPVTAFLARHPGIATLTWGADTDWNETTEADALPSTILPNLTALNVNSRPSGLDALLSEEAGRNITHFRDAYFGPSAEIFKIAAALRCLELQPHCRSWRPEDPLDSDDSDEPEDPGERAPGRLAALLPKLPELQELAVEFDTGAAFYRWGPENAFQNAPAMDARDLESVIEILPAESKLRVLRVVDDRAEELGVGEVDFRGVPVGLEYIKWEGKRRVLYKLEREEGGVRLVECQEGLRVVGTEEKGGWTEGRVLVF</sequence>
<dbReference type="Gene3D" id="3.80.10.10">
    <property type="entry name" value="Ribonuclease Inhibitor"/>
    <property type="match status" value="1"/>
</dbReference>
<evidence type="ECO:0000256" key="1">
    <source>
        <dbReference type="SAM" id="MobiDB-lite"/>
    </source>
</evidence>
<dbReference type="EMBL" id="MU004183">
    <property type="protein sequence ID" value="KAF2500879.1"/>
    <property type="molecule type" value="Genomic_DNA"/>
</dbReference>
<reference evidence="2" key="1">
    <citation type="journal article" date="2020" name="Stud. Mycol.">
        <title>101 Dothideomycetes genomes: a test case for predicting lifestyles and emergence of pathogens.</title>
        <authorList>
            <person name="Haridas S."/>
            <person name="Albert R."/>
            <person name="Binder M."/>
            <person name="Bloem J."/>
            <person name="Labutti K."/>
            <person name="Salamov A."/>
            <person name="Andreopoulos B."/>
            <person name="Baker S."/>
            <person name="Barry K."/>
            <person name="Bills G."/>
            <person name="Bluhm B."/>
            <person name="Cannon C."/>
            <person name="Castanera R."/>
            <person name="Culley D."/>
            <person name="Daum C."/>
            <person name="Ezra D."/>
            <person name="Gonzalez J."/>
            <person name="Henrissat B."/>
            <person name="Kuo A."/>
            <person name="Liang C."/>
            <person name="Lipzen A."/>
            <person name="Lutzoni F."/>
            <person name="Magnuson J."/>
            <person name="Mondo S."/>
            <person name="Nolan M."/>
            <person name="Ohm R."/>
            <person name="Pangilinan J."/>
            <person name="Park H.-J."/>
            <person name="Ramirez L."/>
            <person name="Alfaro M."/>
            <person name="Sun H."/>
            <person name="Tritt A."/>
            <person name="Yoshinaga Y."/>
            <person name="Zwiers L.-H."/>
            <person name="Turgeon B."/>
            <person name="Goodwin S."/>
            <person name="Spatafora J."/>
            <person name="Crous P."/>
            <person name="Grigoriev I."/>
        </authorList>
    </citation>
    <scope>NUCLEOTIDE SEQUENCE</scope>
    <source>
        <strain evidence="2">CBS 269.34</strain>
    </source>
</reference>